<dbReference type="AlphaFoldDB" id="A0A382BA25"/>
<evidence type="ECO:0000259" key="2">
    <source>
        <dbReference type="Pfam" id="PF01636"/>
    </source>
</evidence>
<evidence type="ECO:0000313" key="3">
    <source>
        <dbReference type="EMBL" id="SVB10152.1"/>
    </source>
</evidence>
<feature type="non-terminal residue" evidence="3">
    <location>
        <position position="143"/>
    </location>
</feature>
<feature type="domain" description="Aminoglycoside phosphotransferase" evidence="2">
    <location>
        <begin position="33"/>
        <end position="137"/>
    </location>
</feature>
<dbReference type="SUPFAM" id="SSF56112">
    <property type="entry name" value="Protein kinase-like (PK-like)"/>
    <property type="match status" value="1"/>
</dbReference>
<dbReference type="InterPro" id="IPR011009">
    <property type="entry name" value="Kinase-like_dom_sf"/>
</dbReference>
<protein>
    <recommendedName>
        <fullName evidence="2">Aminoglycoside phosphotransferase domain-containing protein</fullName>
    </recommendedName>
</protein>
<sequence>MSTVFETPPPNFSQHDIIQILLSHYSINAEANPLVSDRDQNFLIKTDKGQKYLLKISNPAEQLQILEMQNEATLFIRSQDPDLGVPLQIGEIQEIEKNGLTYFVRLFKYLEGQLLKDKGIADSSYEKLGKFLGRLNRSLDSFN</sequence>
<dbReference type="PANTHER" id="PTHR21064">
    <property type="entry name" value="AMINOGLYCOSIDE PHOSPHOTRANSFERASE DOMAIN-CONTAINING PROTEIN-RELATED"/>
    <property type="match status" value="1"/>
</dbReference>
<dbReference type="InterPro" id="IPR002575">
    <property type="entry name" value="Aminoglycoside_PTrfase"/>
</dbReference>
<dbReference type="Pfam" id="PF01636">
    <property type="entry name" value="APH"/>
    <property type="match status" value="1"/>
</dbReference>
<reference evidence="3" key="1">
    <citation type="submission" date="2018-05" db="EMBL/GenBank/DDBJ databases">
        <authorList>
            <person name="Lanie J.A."/>
            <person name="Ng W.-L."/>
            <person name="Kazmierczak K.M."/>
            <person name="Andrzejewski T.M."/>
            <person name="Davidsen T.M."/>
            <person name="Wayne K.J."/>
            <person name="Tettelin H."/>
            <person name="Glass J.I."/>
            <person name="Rusch D."/>
            <person name="Podicherti R."/>
            <person name="Tsui H.-C.T."/>
            <person name="Winkler M.E."/>
        </authorList>
    </citation>
    <scope>NUCLEOTIDE SEQUENCE</scope>
</reference>
<dbReference type="PANTHER" id="PTHR21064:SF6">
    <property type="entry name" value="AMINOGLYCOSIDE PHOSPHOTRANSFERASE DOMAIN-CONTAINING PROTEIN"/>
    <property type="match status" value="1"/>
</dbReference>
<gene>
    <name evidence="3" type="ORF">METZ01_LOCUS163006</name>
</gene>
<evidence type="ECO:0000256" key="1">
    <source>
        <dbReference type="ARBA" id="ARBA00038240"/>
    </source>
</evidence>
<name>A0A382BA25_9ZZZZ</name>
<dbReference type="EMBL" id="UINC01028699">
    <property type="protein sequence ID" value="SVB10152.1"/>
    <property type="molecule type" value="Genomic_DNA"/>
</dbReference>
<comment type="similarity">
    <text evidence="1">Belongs to the pseudomonas-type ThrB family.</text>
</comment>
<proteinExistence type="inferred from homology"/>
<dbReference type="GO" id="GO:0019202">
    <property type="term" value="F:amino acid kinase activity"/>
    <property type="evidence" value="ECO:0007669"/>
    <property type="project" value="TreeGrafter"/>
</dbReference>
<dbReference type="InterPro" id="IPR050249">
    <property type="entry name" value="Pseudomonas-type_ThrB"/>
</dbReference>
<organism evidence="3">
    <name type="scientific">marine metagenome</name>
    <dbReference type="NCBI Taxonomy" id="408172"/>
    <lineage>
        <taxon>unclassified sequences</taxon>
        <taxon>metagenomes</taxon>
        <taxon>ecological metagenomes</taxon>
    </lineage>
</organism>
<accession>A0A382BA25</accession>